<proteinExistence type="predicted"/>
<dbReference type="Proteomes" id="UP001597097">
    <property type="component" value="Unassembled WGS sequence"/>
</dbReference>
<gene>
    <name evidence="2" type="ORF">ACFSJ0_50115</name>
</gene>
<name>A0ABW4GRX5_9ACTN</name>
<evidence type="ECO:0000313" key="2">
    <source>
        <dbReference type="EMBL" id="MFD1545275.1"/>
    </source>
</evidence>
<evidence type="ECO:0000256" key="1">
    <source>
        <dbReference type="SAM" id="MobiDB-lite"/>
    </source>
</evidence>
<keyword evidence="3" id="KW-1185">Reference proteome</keyword>
<dbReference type="EMBL" id="JBHUCM010000047">
    <property type="protein sequence ID" value="MFD1545275.1"/>
    <property type="molecule type" value="Genomic_DNA"/>
</dbReference>
<comment type="caution">
    <text evidence="2">The sequence shown here is derived from an EMBL/GenBank/DDBJ whole genome shotgun (WGS) entry which is preliminary data.</text>
</comment>
<reference evidence="3" key="1">
    <citation type="journal article" date="2019" name="Int. J. Syst. Evol. Microbiol.">
        <title>The Global Catalogue of Microorganisms (GCM) 10K type strain sequencing project: providing services to taxonomists for standard genome sequencing and annotation.</title>
        <authorList>
            <consortium name="The Broad Institute Genomics Platform"/>
            <consortium name="The Broad Institute Genome Sequencing Center for Infectious Disease"/>
            <person name="Wu L."/>
            <person name="Ma J."/>
        </authorList>
    </citation>
    <scope>NUCLEOTIDE SEQUENCE [LARGE SCALE GENOMIC DNA]</scope>
    <source>
        <strain evidence="3">CGMCC 1.15399</strain>
    </source>
</reference>
<sequence length="45" mass="4802">MRLGGSAVRRFGGSAAEEVQQARDLHPKMLRVTTVTEPLNPGIPG</sequence>
<feature type="region of interest" description="Disordered" evidence="1">
    <location>
        <begin position="1"/>
        <end position="23"/>
    </location>
</feature>
<organism evidence="2 3">
    <name type="scientific">Nonomuraea guangzhouensis</name>
    <dbReference type="NCBI Taxonomy" id="1291555"/>
    <lineage>
        <taxon>Bacteria</taxon>
        <taxon>Bacillati</taxon>
        <taxon>Actinomycetota</taxon>
        <taxon>Actinomycetes</taxon>
        <taxon>Streptosporangiales</taxon>
        <taxon>Streptosporangiaceae</taxon>
        <taxon>Nonomuraea</taxon>
    </lineage>
</organism>
<evidence type="ECO:0000313" key="3">
    <source>
        <dbReference type="Proteomes" id="UP001597097"/>
    </source>
</evidence>
<protein>
    <submittedName>
        <fullName evidence="2">Uncharacterized protein</fullName>
    </submittedName>
</protein>
<dbReference type="RefSeq" id="WP_219532138.1">
    <property type="nucleotide sequence ID" value="NZ_JAHKRM010000013.1"/>
</dbReference>
<accession>A0ABW4GRX5</accession>